<dbReference type="AlphaFoldDB" id="A0A899FXI5"/>
<name>A0A899FXI5_9ASCO</name>
<evidence type="ECO:0000256" key="3">
    <source>
        <dbReference type="ARBA" id="ARBA00022792"/>
    </source>
</evidence>
<evidence type="ECO:0000256" key="6">
    <source>
        <dbReference type="SAM" id="Phobius"/>
    </source>
</evidence>
<accession>A0A899FXI5</accession>
<gene>
    <name evidence="7" type="ORF">MERGE_002481</name>
</gene>
<comment type="subcellular location">
    <subcellularLocation>
        <location evidence="1">Mitochondrion inner membrane</location>
    </subcellularLocation>
</comment>
<dbReference type="GO" id="GO:0005743">
    <property type="term" value="C:mitochondrial inner membrane"/>
    <property type="evidence" value="ECO:0007669"/>
    <property type="project" value="UniProtKB-SubCell"/>
</dbReference>
<dbReference type="InterPro" id="IPR039297">
    <property type="entry name" value="COX7a"/>
</dbReference>
<keyword evidence="3" id="KW-0999">Mitochondrion inner membrane</keyword>
<evidence type="ECO:0000256" key="2">
    <source>
        <dbReference type="ARBA" id="ARBA00009331"/>
    </source>
</evidence>
<dbReference type="EMBL" id="CP054536">
    <property type="protein sequence ID" value="QSL65176.1"/>
    <property type="molecule type" value="Genomic_DNA"/>
</dbReference>
<dbReference type="Gene3D" id="4.10.91.10">
    <property type="entry name" value="Cytochrome c oxidase, subunit VIIa"/>
    <property type="match status" value="1"/>
</dbReference>
<keyword evidence="6" id="KW-1133">Transmembrane helix</keyword>
<evidence type="ECO:0000256" key="5">
    <source>
        <dbReference type="ARBA" id="ARBA00023136"/>
    </source>
</evidence>
<evidence type="ECO:0000313" key="7">
    <source>
        <dbReference type="EMBL" id="QSL65176.1"/>
    </source>
</evidence>
<dbReference type="OrthoDB" id="5511599at2759"/>
<keyword evidence="6" id="KW-0812">Transmembrane</keyword>
<dbReference type="Pfam" id="PF02238">
    <property type="entry name" value="COX7a"/>
    <property type="match status" value="1"/>
</dbReference>
<comment type="similarity">
    <text evidence="2">Belongs to the cytochrome c oxidase VIIa family.</text>
</comment>
<evidence type="ECO:0000313" key="8">
    <source>
        <dbReference type="Proteomes" id="UP000663699"/>
    </source>
</evidence>
<dbReference type="InterPro" id="IPR036539">
    <property type="entry name" value="Cyt_c_oxidase_su7a_sf"/>
</dbReference>
<sequence>MSPKNKVPYYQKLFQENAHLPIYFRKPGSKLMIYPYLALWATTLAGSLWGVINLVRGIK</sequence>
<dbReference type="Proteomes" id="UP000663699">
    <property type="component" value="Chromosome 5"/>
</dbReference>
<evidence type="ECO:0000256" key="4">
    <source>
        <dbReference type="ARBA" id="ARBA00023128"/>
    </source>
</evidence>
<organism evidence="7 8">
    <name type="scientific">Pneumocystis wakefieldiae</name>
    <dbReference type="NCBI Taxonomy" id="38082"/>
    <lineage>
        <taxon>Eukaryota</taxon>
        <taxon>Fungi</taxon>
        <taxon>Dikarya</taxon>
        <taxon>Ascomycota</taxon>
        <taxon>Taphrinomycotina</taxon>
        <taxon>Pneumocystomycetes</taxon>
        <taxon>Pneumocystaceae</taxon>
        <taxon>Pneumocystis</taxon>
    </lineage>
</organism>
<dbReference type="GO" id="GO:0045277">
    <property type="term" value="C:respiratory chain complex IV"/>
    <property type="evidence" value="ECO:0007669"/>
    <property type="project" value="InterPro"/>
</dbReference>
<protein>
    <submittedName>
        <fullName evidence="7">Uncharacterized protein</fullName>
    </submittedName>
</protein>
<keyword evidence="4" id="KW-0496">Mitochondrion</keyword>
<feature type="transmembrane region" description="Helical" evidence="6">
    <location>
        <begin position="33"/>
        <end position="55"/>
    </location>
</feature>
<keyword evidence="5 6" id="KW-0472">Membrane</keyword>
<dbReference type="GO" id="GO:0006123">
    <property type="term" value="P:mitochondrial electron transport, cytochrome c to oxygen"/>
    <property type="evidence" value="ECO:0007669"/>
    <property type="project" value="InterPro"/>
</dbReference>
<evidence type="ECO:0000256" key="1">
    <source>
        <dbReference type="ARBA" id="ARBA00004273"/>
    </source>
</evidence>
<dbReference type="SUPFAM" id="SSF81419">
    <property type="entry name" value="Mitochondrial cytochrome c oxidase subunit VIIa"/>
    <property type="match status" value="1"/>
</dbReference>
<keyword evidence="8" id="KW-1185">Reference proteome</keyword>
<proteinExistence type="inferred from homology"/>
<reference evidence="7" key="1">
    <citation type="submission" date="2020-06" db="EMBL/GenBank/DDBJ databases">
        <title>Genomes of multiple members of Pneumocystis genus reveal paths to human pathogen Pneumocystis jirovecii.</title>
        <authorList>
            <person name="Cisse O.H."/>
            <person name="Ma L."/>
            <person name="Dekker J."/>
            <person name="Khil P."/>
            <person name="Jo J."/>
            <person name="Brenchley J."/>
            <person name="Blair R."/>
            <person name="Pahar B."/>
            <person name="Chabe M."/>
            <person name="Van Rompay K.A."/>
            <person name="Keesler R."/>
            <person name="Sukura A."/>
            <person name="Hirsch V."/>
            <person name="Kutty G."/>
            <person name="Liu Y."/>
            <person name="Peng L."/>
            <person name="Chen J."/>
            <person name="Song J."/>
            <person name="Weissenbacher-Lang C."/>
            <person name="Xu J."/>
            <person name="Upham N.S."/>
            <person name="Stajich J.E."/>
            <person name="Cuomo C.A."/>
            <person name="Cushion M.T."/>
            <person name="Kovacs J.A."/>
        </authorList>
    </citation>
    <scope>NUCLEOTIDE SEQUENCE</scope>
    <source>
        <strain evidence="7">2A</strain>
    </source>
</reference>